<dbReference type="PANTHER" id="PTHR31225">
    <property type="entry name" value="OS04G0344100 PROTEIN-RELATED"/>
    <property type="match status" value="1"/>
</dbReference>
<dbReference type="Proteomes" id="UP001341840">
    <property type="component" value="Unassembled WGS sequence"/>
</dbReference>
<evidence type="ECO:0000259" key="2">
    <source>
        <dbReference type="Pfam" id="PF03936"/>
    </source>
</evidence>
<dbReference type="InterPro" id="IPR008949">
    <property type="entry name" value="Isoprenoid_synthase_dom_sf"/>
</dbReference>
<sequence length="346" mass="40433">MRARSYMFFYEEDPSPHNKILLNFAKLEFNMIQKLYQQEVGVAVRWWKKSEFATKFPYARERIAELYFWPFSMNSEPKYSSFRRITAKLVQWMTVVDDTYDVYGTIGELELFTQAIQRWDIGCIASLPECYEAIFNAMVELFDEIIELLNAVDGELNLVLQFLKKASATYIESYMVEAKWCHEGYIPTYNEYRYNVTSTLYQALTIIFIAFGGFATKQTLHWISNNIPPIFQASSVVARLTNDLASHKFEQQREHVASAVECFMKQYGFSQEEAYEFINKEINNSWKVMNEEYLKLVEDIPRPVLDCIVNLARICEFLYANCEDKVTNCALLKDHIVALLLDPVAV</sequence>
<dbReference type="InterPro" id="IPR034741">
    <property type="entry name" value="Terpene_cyclase-like_1_C"/>
</dbReference>
<comment type="caution">
    <text evidence="3">The sequence shown here is derived from an EMBL/GenBank/DDBJ whole genome shotgun (WGS) entry which is preliminary data.</text>
</comment>
<reference evidence="3 4" key="1">
    <citation type="journal article" date="2023" name="Plants (Basel)">
        <title>Bridging the Gap: Combining Genomics and Transcriptomics Approaches to Understand Stylosanthes scabra, an Orphan Legume from the Brazilian Caatinga.</title>
        <authorList>
            <person name="Ferreira-Neto J.R.C."/>
            <person name="da Silva M.D."/>
            <person name="Binneck E."/>
            <person name="de Melo N.F."/>
            <person name="da Silva R.H."/>
            <person name="de Melo A.L.T.M."/>
            <person name="Pandolfi V."/>
            <person name="Bustamante F.O."/>
            <person name="Brasileiro-Vidal A.C."/>
            <person name="Benko-Iseppon A.M."/>
        </authorList>
    </citation>
    <scope>NUCLEOTIDE SEQUENCE [LARGE SCALE GENOMIC DNA]</scope>
    <source>
        <tissue evidence="3">Leaves</tissue>
    </source>
</reference>
<dbReference type="SFLD" id="SFLDG01019">
    <property type="entry name" value="Terpene_Cyclase_Like_1_C_Termi"/>
    <property type="match status" value="1"/>
</dbReference>
<dbReference type="EMBL" id="JASCZI010030538">
    <property type="protein sequence ID" value="MED6123454.1"/>
    <property type="molecule type" value="Genomic_DNA"/>
</dbReference>
<keyword evidence="4" id="KW-1185">Reference proteome</keyword>
<dbReference type="Pfam" id="PF03936">
    <property type="entry name" value="Terpene_synth_C"/>
    <property type="match status" value="1"/>
</dbReference>
<organism evidence="3 4">
    <name type="scientific">Stylosanthes scabra</name>
    <dbReference type="NCBI Taxonomy" id="79078"/>
    <lineage>
        <taxon>Eukaryota</taxon>
        <taxon>Viridiplantae</taxon>
        <taxon>Streptophyta</taxon>
        <taxon>Embryophyta</taxon>
        <taxon>Tracheophyta</taxon>
        <taxon>Spermatophyta</taxon>
        <taxon>Magnoliopsida</taxon>
        <taxon>eudicotyledons</taxon>
        <taxon>Gunneridae</taxon>
        <taxon>Pentapetalae</taxon>
        <taxon>rosids</taxon>
        <taxon>fabids</taxon>
        <taxon>Fabales</taxon>
        <taxon>Fabaceae</taxon>
        <taxon>Papilionoideae</taxon>
        <taxon>50 kb inversion clade</taxon>
        <taxon>dalbergioids sensu lato</taxon>
        <taxon>Dalbergieae</taxon>
        <taxon>Pterocarpus clade</taxon>
        <taxon>Stylosanthes</taxon>
    </lineage>
</organism>
<accession>A0ABU6RHW4</accession>
<dbReference type="SUPFAM" id="SSF48576">
    <property type="entry name" value="Terpenoid synthases"/>
    <property type="match status" value="1"/>
</dbReference>
<evidence type="ECO:0000256" key="1">
    <source>
        <dbReference type="ARBA" id="ARBA00022723"/>
    </source>
</evidence>
<dbReference type="SFLD" id="SFLDS00005">
    <property type="entry name" value="Isoprenoid_Synthase_Type_I"/>
    <property type="match status" value="1"/>
</dbReference>
<evidence type="ECO:0000313" key="3">
    <source>
        <dbReference type="EMBL" id="MED6123454.1"/>
    </source>
</evidence>
<feature type="domain" description="Terpene synthase metal-binding" evidence="2">
    <location>
        <begin position="48"/>
        <end position="287"/>
    </location>
</feature>
<protein>
    <recommendedName>
        <fullName evidence="2">Terpene synthase metal-binding domain-containing protein</fullName>
    </recommendedName>
</protein>
<keyword evidence="1" id="KW-0479">Metal-binding</keyword>
<dbReference type="InterPro" id="IPR050148">
    <property type="entry name" value="Terpene_synthase-like"/>
</dbReference>
<dbReference type="Gene3D" id="1.10.600.10">
    <property type="entry name" value="Farnesyl Diphosphate Synthase"/>
    <property type="match status" value="1"/>
</dbReference>
<gene>
    <name evidence="3" type="ORF">PIB30_049299</name>
</gene>
<evidence type="ECO:0000313" key="4">
    <source>
        <dbReference type="Proteomes" id="UP001341840"/>
    </source>
</evidence>
<name>A0ABU6RHW4_9FABA</name>
<dbReference type="InterPro" id="IPR005630">
    <property type="entry name" value="Terpene_synthase_metal-bd"/>
</dbReference>
<proteinExistence type="predicted"/>
<dbReference type="PANTHER" id="PTHR31225:SF241">
    <property type="entry name" value="TERPENE SYNTHASE FAMILY, METAL-BINDING DOMAIN PROTEIN"/>
    <property type="match status" value="1"/>
</dbReference>